<evidence type="ECO:0000256" key="3">
    <source>
        <dbReference type="ARBA" id="ARBA00022692"/>
    </source>
</evidence>
<organism evidence="7 8">
    <name type="scientific">Flavobacterium nakdongensis</name>
    <dbReference type="NCBI Taxonomy" id="3073563"/>
    <lineage>
        <taxon>Bacteria</taxon>
        <taxon>Pseudomonadati</taxon>
        <taxon>Bacteroidota</taxon>
        <taxon>Flavobacteriia</taxon>
        <taxon>Flavobacteriales</taxon>
        <taxon>Flavobacteriaceae</taxon>
        <taxon>Flavobacterium</taxon>
    </lineage>
</organism>
<feature type="transmembrane region" description="Helical" evidence="6">
    <location>
        <begin position="155"/>
        <end position="172"/>
    </location>
</feature>
<dbReference type="PANTHER" id="PTHR30250">
    <property type="entry name" value="PST FAMILY PREDICTED COLANIC ACID TRANSPORTER"/>
    <property type="match status" value="1"/>
</dbReference>
<evidence type="ECO:0000256" key="5">
    <source>
        <dbReference type="ARBA" id="ARBA00023136"/>
    </source>
</evidence>
<feature type="transmembrane region" description="Helical" evidence="6">
    <location>
        <begin position="124"/>
        <end position="143"/>
    </location>
</feature>
<feature type="transmembrane region" description="Helical" evidence="6">
    <location>
        <begin position="95"/>
        <end position="118"/>
    </location>
</feature>
<evidence type="ECO:0000313" key="7">
    <source>
        <dbReference type="EMBL" id="WMW77881.1"/>
    </source>
</evidence>
<protein>
    <submittedName>
        <fullName evidence="7">Oligosaccharide flippase family protein</fullName>
    </submittedName>
</protein>
<feature type="transmembrane region" description="Helical" evidence="6">
    <location>
        <begin position="178"/>
        <end position="198"/>
    </location>
</feature>
<dbReference type="EMBL" id="CP133721">
    <property type="protein sequence ID" value="WMW77881.1"/>
    <property type="molecule type" value="Genomic_DNA"/>
</dbReference>
<keyword evidence="8" id="KW-1185">Reference proteome</keyword>
<keyword evidence="4 6" id="KW-1133">Transmembrane helix</keyword>
<dbReference type="InterPro" id="IPR050833">
    <property type="entry name" value="Poly_Biosynth_Transport"/>
</dbReference>
<feature type="transmembrane region" description="Helical" evidence="6">
    <location>
        <begin position="52"/>
        <end position="74"/>
    </location>
</feature>
<name>A0ABY9RA97_9FLAO</name>
<feature type="transmembrane region" description="Helical" evidence="6">
    <location>
        <begin position="18"/>
        <end position="40"/>
    </location>
</feature>
<dbReference type="PANTHER" id="PTHR30250:SF11">
    <property type="entry name" value="O-ANTIGEN TRANSPORTER-RELATED"/>
    <property type="match status" value="1"/>
</dbReference>
<evidence type="ECO:0000256" key="4">
    <source>
        <dbReference type="ARBA" id="ARBA00022989"/>
    </source>
</evidence>
<feature type="transmembrane region" description="Helical" evidence="6">
    <location>
        <begin position="366"/>
        <end position="388"/>
    </location>
</feature>
<feature type="transmembrane region" description="Helical" evidence="6">
    <location>
        <begin position="299"/>
        <end position="318"/>
    </location>
</feature>
<keyword evidence="3 6" id="KW-0812">Transmembrane</keyword>
<evidence type="ECO:0000256" key="6">
    <source>
        <dbReference type="SAM" id="Phobius"/>
    </source>
</evidence>
<sequence length="422" mass="48082">MLLKHIQNTYSSATLRKFFIYGIGQLFNVVSPLLIIPHVVSVCGEKGLGKVGVGFSIAFILIVVIDFSSYINGVRDISQNKLEKGTQKEYITTHFYAKFFLFIGLFLVATAVTFLIPYLYTQPLVVGSALFIVFTQAFNPTWVFQGEEDFLSQTVLNSISKLIYLFGVFYFVASTQDYYLVLLFYGLGTLIPSVFYGIKIQQKYSIKIRDFSTKKAIHLIRTDFPFCVSQLFFAFRQYSPILVVDLFLGATIAGQYKIIEQLIMLFRTFFQIVFRFSYSVICSKIKESFVSGFSLWKKINGLSLLFVLFGITLIYVNYEPLFLFFNSNPNFVATCKPLLFALIIPIFIGGNLALEQLIFSLNKNRVYIITTIFITIFGTISLLLFSHFLLLKGVIWSLLTTEMVLITSYLVLVKKALTPSKE</sequence>
<dbReference type="RefSeq" id="WP_309532214.1">
    <property type="nucleotide sequence ID" value="NZ_CP133721.1"/>
</dbReference>
<dbReference type="Proteomes" id="UP001180481">
    <property type="component" value="Chromosome"/>
</dbReference>
<comment type="subcellular location">
    <subcellularLocation>
        <location evidence="1">Cell membrane</location>
        <topology evidence="1">Multi-pass membrane protein</topology>
    </subcellularLocation>
</comment>
<evidence type="ECO:0000313" key="8">
    <source>
        <dbReference type="Proteomes" id="UP001180481"/>
    </source>
</evidence>
<accession>A0ABY9RA97</accession>
<dbReference type="InterPro" id="IPR002797">
    <property type="entry name" value="Polysacc_synth"/>
</dbReference>
<evidence type="ECO:0000256" key="1">
    <source>
        <dbReference type="ARBA" id="ARBA00004651"/>
    </source>
</evidence>
<gene>
    <name evidence="7" type="ORF">RF683_00105</name>
</gene>
<keyword evidence="2" id="KW-1003">Cell membrane</keyword>
<feature type="transmembrane region" description="Helical" evidence="6">
    <location>
        <begin position="338"/>
        <end position="354"/>
    </location>
</feature>
<proteinExistence type="predicted"/>
<reference evidence="7" key="1">
    <citation type="submission" date="2023-09" db="EMBL/GenBank/DDBJ databases">
        <title>Flavobacterium sp. 20NA77.7 isolated from freshwater.</title>
        <authorList>
            <person name="Le V."/>
            <person name="Ko S.-R."/>
            <person name="Ahn C.-Y."/>
            <person name="Oh H.-M."/>
        </authorList>
    </citation>
    <scope>NUCLEOTIDE SEQUENCE</scope>
    <source>
        <strain evidence="7">20NA77.7</strain>
    </source>
</reference>
<dbReference type="Pfam" id="PF01943">
    <property type="entry name" value="Polysacc_synt"/>
    <property type="match status" value="1"/>
</dbReference>
<feature type="transmembrane region" description="Helical" evidence="6">
    <location>
        <begin position="394"/>
        <end position="413"/>
    </location>
</feature>
<keyword evidence="5 6" id="KW-0472">Membrane</keyword>
<evidence type="ECO:0000256" key="2">
    <source>
        <dbReference type="ARBA" id="ARBA00022475"/>
    </source>
</evidence>